<keyword evidence="5" id="KW-0010">Activator</keyword>
<feature type="domain" description="Calmodulin binding protein central" evidence="10">
    <location>
        <begin position="246"/>
        <end position="311"/>
    </location>
</feature>
<keyword evidence="3" id="KW-0805">Transcription regulation</keyword>
<dbReference type="Pfam" id="PF20452">
    <property type="entry name" value="Calmod_bind_C"/>
    <property type="match status" value="1"/>
</dbReference>
<comment type="subcellular location">
    <subcellularLocation>
        <location evidence="1">Nucleus</location>
    </subcellularLocation>
</comment>
<feature type="domain" description="Calmodulin binding protein-like N-terminal" evidence="9">
    <location>
        <begin position="84"/>
        <end position="233"/>
    </location>
</feature>
<comment type="similarity">
    <text evidence="2">Belongs to the plant ACBP60 protein family.</text>
</comment>
<proteinExistence type="inferred from homology"/>
<dbReference type="PANTHER" id="PTHR31713">
    <property type="entry name" value="OS02G0177800 PROTEIN"/>
    <property type="match status" value="1"/>
</dbReference>
<dbReference type="GO" id="GO:0005634">
    <property type="term" value="C:nucleus"/>
    <property type="evidence" value="ECO:0007669"/>
    <property type="project" value="UniProtKB-SubCell"/>
</dbReference>
<dbReference type="InterPro" id="IPR046829">
    <property type="entry name" value="Calmod_bind_C"/>
</dbReference>
<dbReference type="GO" id="GO:0043565">
    <property type="term" value="F:sequence-specific DNA binding"/>
    <property type="evidence" value="ECO:0007669"/>
    <property type="project" value="TreeGrafter"/>
</dbReference>
<evidence type="ECO:0000256" key="6">
    <source>
        <dbReference type="ARBA" id="ARBA00023163"/>
    </source>
</evidence>
<evidence type="ECO:0000256" key="7">
    <source>
        <dbReference type="ARBA" id="ARBA00023242"/>
    </source>
</evidence>
<dbReference type="GO" id="GO:0005516">
    <property type="term" value="F:calmodulin binding"/>
    <property type="evidence" value="ECO:0007669"/>
    <property type="project" value="InterPro"/>
</dbReference>
<evidence type="ECO:0000259" key="9">
    <source>
        <dbReference type="Pfam" id="PF07887"/>
    </source>
</evidence>
<dbReference type="AlphaFoldDB" id="A0A2P2M0G5"/>
<organism evidence="12">
    <name type="scientific">Rhizophora mucronata</name>
    <name type="common">Asiatic mangrove</name>
    <dbReference type="NCBI Taxonomy" id="61149"/>
    <lineage>
        <taxon>Eukaryota</taxon>
        <taxon>Viridiplantae</taxon>
        <taxon>Streptophyta</taxon>
        <taxon>Embryophyta</taxon>
        <taxon>Tracheophyta</taxon>
        <taxon>Spermatophyta</taxon>
        <taxon>Magnoliopsida</taxon>
        <taxon>eudicotyledons</taxon>
        <taxon>Gunneridae</taxon>
        <taxon>Pentapetalae</taxon>
        <taxon>rosids</taxon>
        <taxon>fabids</taxon>
        <taxon>Malpighiales</taxon>
        <taxon>Rhizophoraceae</taxon>
        <taxon>Rhizophora</taxon>
    </lineage>
</organism>
<dbReference type="EMBL" id="GGEC01043216">
    <property type="protein sequence ID" value="MBX23700.1"/>
    <property type="molecule type" value="Transcribed_RNA"/>
</dbReference>
<keyword evidence="7" id="KW-0539">Nucleus</keyword>
<evidence type="ECO:0000256" key="1">
    <source>
        <dbReference type="ARBA" id="ARBA00004123"/>
    </source>
</evidence>
<evidence type="ECO:0000256" key="4">
    <source>
        <dbReference type="ARBA" id="ARBA00023125"/>
    </source>
</evidence>
<dbReference type="Pfam" id="PF07887">
    <property type="entry name" value="Calmodulin_bind"/>
    <property type="match status" value="1"/>
</dbReference>
<keyword evidence="4" id="KW-0238">DNA-binding</keyword>
<feature type="region of interest" description="Disordered" evidence="8">
    <location>
        <begin position="1"/>
        <end position="21"/>
    </location>
</feature>
<dbReference type="GO" id="GO:0003700">
    <property type="term" value="F:DNA-binding transcription factor activity"/>
    <property type="evidence" value="ECO:0007669"/>
    <property type="project" value="TreeGrafter"/>
</dbReference>
<evidence type="ECO:0000313" key="12">
    <source>
        <dbReference type="EMBL" id="MBX23701.1"/>
    </source>
</evidence>
<protein>
    <submittedName>
        <fullName evidence="12">Calmodulin-binding protein 60-C</fullName>
    </submittedName>
</protein>
<evidence type="ECO:0000256" key="2">
    <source>
        <dbReference type="ARBA" id="ARBA00007214"/>
    </source>
</evidence>
<evidence type="ECO:0000256" key="3">
    <source>
        <dbReference type="ARBA" id="ARBA00023015"/>
    </source>
</evidence>
<evidence type="ECO:0000259" key="11">
    <source>
        <dbReference type="Pfam" id="PF20452"/>
    </source>
</evidence>
<accession>A0A2P2M0G5</accession>
<keyword evidence="6" id="KW-0804">Transcription</keyword>
<feature type="domain" description="Calmodulin binding protein C-terminal" evidence="11">
    <location>
        <begin position="317"/>
        <end position="377"/>
    </location>
</feature>
<dbReference type="InterPro" id="IPR046830">
    <property type="entry name" value="Calmod_bind_M"/>
</dbReference>
<evidence type="ECO:0000256" key="5">
    <source>
        <dbReference type="ARBA" id="ARBA00023159"/>
    </source>
</evidence>
<evidence type="ECO:0000259" key="10">
    <source>
        <dbReference type="Pfam" id="PF20451"/>
    </source>
</evidence>
<dbReference type="PANTHER" id="PTHR31713:SF43">
    <property type="entry name" value="CALMODULIN-BINDING PROTEIN 60 G"/>
    <property type="match status" value="1"/>
</dbReference>
<dbReference type="InterPro" id="IPR046831">
    <property type="entry name" value="Calmodulin_bind_N"/>
</dbReference>
<reference evidence="12" key="1">
    <citation type="submission" date="2018-02" db="EMBL/GenBank/DDBJ databases">
        <title>Rhizophora mucronata_Transcriptome.</title>
        <authorList>
            <person name="Meera S.P."/>
            <person name="Sreeshan A."/>
            <person name="Augustine A."/>
        </authorList>
    </citation>
    <scope>NUCLEOTIDE SEQUENCE</scope>
    <source>
        <tissue evidence="12">Leaf</tissue>
    </source>
</reference>
<dbReference type="Pfam" id="PF20451">
    <property type="entry name" value="Calmod_bind_M"/>
    <property type="match status" value="1"/>
</dbReference>
<dbReference type="EMBL" id="GGEC01043217">
    <property type="protein sequence ID" value="MBX23701.1"/>
    <property type="molecule type" value="Transcribed_RNA"/>
</dbReference>
<evidence type="ECO:0000256" key="8">
    <source>
        <dbReference type="SAM" id="MobiDB-lite"/>
    </source>
</evidence>
<name>A0A2P2M0G5_RHIMU</name>
<sequence>MVPKRPFRDDGEDGSDSSRPKRFKHIVGEIMGRHLLDELLTRIEPMFRMIVRDEVQKAVPPVLPQPSRSPCYQGETSGTKSFLLHFVNKLPSTIFTRNKIKDEDGEPIQIDLLDANTETRITSGPLASTKIDILVLHGHFGSDDREDWSENEFAAAVIGERDGKASLVTGDRSISLRNGVAQINDLVFTDNSSWVRSRKFRLAARPAAKTAAKFSGDLKIREGISEAFMVKDQRGAAYRKHHPPHLDDDVWRLEKIARDGKYHMRLASYGVHKVRDFLQLYAIEPSRLCSILGNDISKKNWDTIMEHANTCVLDDGQLYAYNEAGQGATLFFNSIYKVVGARFDGQNYEPLEKLTPPQKALVENFKRQAYENVQSFIPIVSPDKLGPSRPLTSLPAEPFQVPDAALQQLEPPITCQDQLEMLPNFGQKPTLRSHDFAGESTSWLEVGIPQSSQPMEAPSPTLRNSFNLGDINFCLQYSGDNIWPSIGLLNSDEDIFHHQTSSWPWGQGNCPEGESGIVSTIPSFVVPTSSIGSPRGRWCKLRAAFKWDSIRKDVAARRMYPRLCA</sequence>
<dbReference type="GO" id="GO:0080142">
    <property type="term" value="P:regulation of salicylic acid biosynthetic process"/>
    <property type="evidence" value="ECO:0007669"/>
    <property type="project" value="TreeGrafter"/>
</dbReference>
<dbReference type="InterPro" id="IPR012416">
    <property type="entry name" value="CBP60"/>
</dbReference>